<protein>
    <recommendedName>
        <fullName evidence="3">Lipoprotein</fullName>
    </recommendedName>
</protein>
<sequence length="306" mass="35456">MIDKITGRIAITLLVCVLFIACTPKAKSNFEIAPVDFLDKKYQENGFVLPDTSKTVRTYPSYLSSDDLGVFTVNYIGKTGNEQFFWEADYMFGFFSDENKAAIGKPEIIDQKIKEVLKKNSNEYYKISEFFPKEEMAEYNSPEDFKLKDGALVYFYLYENNKWVFIKKIASNKIDKKGITLYNDLILEYKLKDAKPIPKEFQGEFSVSVETEETSSGMANITYYFSILKDKVLLNKDSYHEPISCMGAYKVLQHENILDLFYVENDDVRCKEINNTFSIKKENDKYYIKGVGGEGTINEWIELTKR</sequence>
<dbReference type="EMBL" id="JAJJMM010000001">
    <property type="protein sequence ID" value="MCC9062042.1"/>
    <property type="molecule type" value="Genomic_DNA"/>
</dbReference>
<evidence type="ECO:0008006" key="3">
    <source>
        <dbReference type="Google" id="ProtNLM"/>
    </source>
</evidence>
<dbReference type="PROSITE" id="PS51257">
    <property type="entry name" value="PROKAR_LIPOPROTEIN"/>
    <property type="match status" value="1"/>
</dbReference>
<name>A0ABS8M996_9FLAO</name>
<keyword evidence="2" id="KW-1185">Reference proteome</keyword>
<proteinExistence type="predicted"/>
<evidence type="ECO:0000313" key="1">
    <source>
        <dbReference type="EMBL" id="MCC9062042.1"/>
    </source>
</evidence>
<dbReference type="RefSeq" id="WP_230033475.1">
    <property type="nucleotide sequence ID" value="NZ_JAJJMM010000001.1"/>
</dbReference>
<gene>
    <name evidence="1" type="ORF">LNP81_03470</name>
</gene>
<organism evidence="1 2">
    <name type="scientific">Flavobacterium piscisymbiosum</name>
    <dbReference type="NCBI Taxonomy" id="2893753"/>
    <lineage>
        <taxon>Bacteria</taxon>
        <taxon>Pseudomonadati</taxon>
        <taxon>Bacteroidota</taxon>
        <taxon>Flavobacteriia</taxon>
        <taxon>Flavobacteriales</taxon>
        <taxon>Flavobacteriaceae</taxon>
        <taxon>Flavobacterium</taxon>
    </lineage>
</organism>
<comment type="caution">
    <text evidence="1">The sequence shown here is derived from an EMBL/GenBank/DDBJ whole genome shotgun (WGS) entry which is preliminary data.</text>
</comment>
<accession>A0ABS8M996</accession>
<evidence type="ECO:0000313" key="2">
    <source>
        <dbReference type="Proteomes" id="UP001430679"/>
    </source>
</evidence>
<reference evidence="1" key="1">
    <citation type="submission" date="2021-11" db="EMBL/GenBank/DDBJ databases">
        <title>Description of novel Flavobacterium species.</title>
        <authorList>
            <person name="Saticioglu I.B."/>
            <person name="Ay H."/>
            <person name="Altun S."/>
            <person name="Duman M."/>
        </authorList>
    </citation>
    <scope>NUCLEOTIDE SEQUENCE</scope>
    <source>
        <strain evidence="1">F-30</strain>
    </source>
</reference>
<dbReference type="Proteomes" id="UP001430679">
    <property type="component" value="Unassembled WGS sequence"/>
</dbReference>